<evidence type="ECO:0000313" key="2">
    <source>
        <dbReference type="EMBL" id="CAK9882866.1"/>
    </source>
</evidence>
<proteinExistence type="predicted"/>
<gene>
    <name evidence="2" type="ORF">CSSPJE1EN2_LOCUS24117</name>
</gene>
<reference evidence="2" key="1">
    <citation type="submission" date="2024-03" db="EMBL/GenBank/DDBJ databases">
        <authorList>
            <consortium name="ELIXIR-Norway"/>
            <consortium name="Elixir Norway"/>
        </authorList>
    </citation>
    <scope>NUCLEOTIDE SEQUENCE</scope>
</reference>
<name>A0ABP1C236_9BRYO</name>
<accession>A0ABP1C236</accession>
<dbReference type="Proteomes" id="UP001497522">
    <property type="component" value="Chromosome 9"/>
</dbReference>
<evidence type="ECO:0000256" key="1">
    <source>
        <dbReference type="SAM" id="MobiDB-lite"/>
    </source>
</evidence>
<evidence type="ECO:0000313" key="3">
    <source>
        <dbReference type="Proteomes" id="UP001497522"/>
    </source>
</evidence>
<keyword evidence="3" id="KW-1185">Reference proteome</keyword>
<sequence length="83" mass="9015">MGEHSPMKQQQLSADLDSNSKTNAENGSLARVTRSRASSNYLLQINSFGKSLIASNASRRGITIWQEHCPAPLRTPLAASSRC</sequence>
<protein>
    <submittedName>
        <fullName evidence="2">Uncharacterized protein</fullName>
    </submittedName>
</protein>
<feature type="region of interest" description="Disordered" evidence="1">
    <location>
        <begin position="1"/>
        <end position="34"/>
    </location>
</feature>
<dbReference type="EMBL" id="OZ023710">
    <property type="protein sequence ID" value="CAK9882866.1"/>
    <property type="molecule type" value="Genomic_DNA"/>
</dbReference>
<feature type="compositionally biased region" description="Polar residues" evidence="1">
    <location>
        <begin position="7"/>
        <end position="26"/>
    </location>
</feature>
<organism evidence="2 3">
    <name type="scientific">Sphagnum jensenii</name>
    <dbReference type="NCBI Taxonomy" id="128206"/>
    <lineage>
        <taxon>Eukaryota</taxon>
        <taxon>Viridiplantae</taxon>
        <taxon>Streptophyta</taxon>
        <taxon>Embryophyta</taxon>
        <taxon>Bryophyta</taxon>
        <taxon>Sphagnophytina</taxon>
        <taxon>Sphagnopsida</taxon>
        <taxon>Sphagnales</taxon>
        <taxon>Sphagnaceae</taxon>
        <taxon>Sphagnum</taxon>
    </lineage>
</organism>